<feature type="domain" description="Flagellar basal-body/hook protein C-terminal" evidence="8">
    <location>
        <begin position="99"/>
        <end position="143"/>
    </location>
</feature>
<evidence type="ECO:0000259" key="7">
    <source>
        <dbReference type="Pfam" id="PF00460"/>
    </source>
</evidence>
<reference evidence="9" key="1">
    <citation type="journal article" date="2020" name="mSystems">
        <title>Genome- and Community-Level Interaction Insights into Carbon Utilization and Element Cycling Functions of Hydrothermarchaeota in Hydrothermal Sediment.</title>
        <authorList>
            <person name="Zhou Z."/>
            <person name="Liu Y."/>
            <person name="Xu W."/>
            <person name="Pan J."/>
            <person name="Luo Z.H."/>
            <person name="Li M."/>
        </authorList>
    </citation>
    <scope>NUCLEOTIDE SEQUENCE [LARGE SCALE GENOMIC DNA]</scope>
    <source>
        <strain evidence="9">SpSt-413</strain>
    </source>
</reference>
<dbReference type="NCBIfam" id="TIGR01395">
    <property type="entry name" value="FlgC"/>
    <property type="match status" value="1"/>
</dbReference>
<feature type="domain" description="Flagellar basal body rod protein N-terminal" evidence="7">
    <location>
        <begin position="9"/>
        <end position="35"/>
    </location>
</feature>
<evidence type="ECO:0000256" key="6">
    <source>
        <dbReference type="RuleBase" id="RU362062"/>
    </source>
</evidence>
<dbReference type="Pfam" id="PF00460">
    <property type="entry name" value="Flg_bb_rod"/>
    <property type="match status" value="1"/>
</dbReference>
<dbReference type="GO" id="GO:0030694">
    <property type="term" value="C:bacterial-type flagellum basal body, rod"/>
    <property type="evidence" value="ECO:0007669"/>
    <property type="project" value="UniProtKB-UniRule"/>
</dbReference>
<dbReference type="InterPro" id="IPR001444">
    <property type="entry name" value="Flag_bb_rod_N"/>
</dbReference>
<dbReference type="InterPro" id="IPR010930">
    <property type="entry name" value="Flg_bb/hook_C_dom"/>
</dbReference>
<dbReference type="GO" id="GO:0071978">
    <property type="term" value="P:bacterial-type flagellum-dependent swarming motility"/>
    <property type="evidence" value="ECO:0007669"/>
    <property type="project" value="TreeGrafter"/>
</dbReference>
<sequence length="146" mass="15969">MSDFMTAFDIGASALSAQRTNMNVISMNLANAKTTRTADGQGPYQRKSVALASTPAIPFGKALHDIQAQELNGVRVTGIVNDNRPTKQVYEPGHPDADQNGYVQYPDINVVEEMTNMIQVTRSYEANTTTINTVKAMYNKALEIGR</sequence>
<evidence type="ECO:0000256" key="2">
    <source>
        <dbReference type="ARBA" id="ARBA00009677"/>
    </source>
</evidence>
<dbReference type="PANTHER" id="PTHR30435:SF2">
    <property type="entry name" value="FLAGELLAR BASAL-BODY ROD PROTEIN FLGC"/>
    <property type="match status" value="1"/>
</dbReference>
<comment type="similarity">
    <text evidence="2">Belongs to the flagella basal body rod proteins family.</text>
</comment>
<keyword evidence="9" id="KW-0969">Cilium</keyword>
<name>A0A7C4AAE7_9BACT</name>
<keyword evidence="9" id="KW-0282">Flagellum</keyword>
<gene>
    <name evidence="9" type="primary">flgC</name>
    <name evidence="9" type="ORF">ENR59_00780</name>
</gene>
<protein>
    <recommendedName>
        <fullName evidence="3 6">Flagellar basal-body rod protein FlgC</fullName>
    </recommendedName>
</protein>
<evidence type="ECO:0000256" key="3">
    <source>
        <dbReference type="ARBA" id="ARBA00017941"/>
    </source>
</evidence>
<evidence type="ECO:0000313" key="9">
    <source>
        <dbReference type="EMBL" id="HGG91472.1"/>
    </source>
</evidence>
<comment type="caution">
    <text evidence="9">The sequence shown here is derived from an EMBL/GenBank/DDBJ whole genome shotgun (WGS) entry which is preliminary data.</text>
</comment>
<comment type="subcellular location">
    <subcellularLocation>
        <location evidence="1 6">Bacterial flagellum basal body</location>
    </subcellularLocation>
</comment>
<dbReference type="AlphaFoldDB" id="A0A7C4AAE7"/>
<evidence type="ECO:0000256" key="5">
    <source>
        <dbReference type="ARBA" id="ARBA00025933"/>
    </source>
</evidence>
<evidence type="ECO:0000256" key="4">
    <source>
        <dbReference type="ARBA" id="ARBA00023143"/>
    </source>
</evidence>
<dbReference type="InterPro" id="IPR006299">
    <property type="entry name" value="FlgC"/>
</dbReference>
<organism evidence="9">
    <name type="scientific">Fundidesulfovibrio putealis</name>
    <dbReference type="NCBI Taxonomy" id="270496"/>
    <lineage>
        <taxon>Bacteria</taxon>
        <taxon>Pseudomonadati</taxon>
        <taxon>Thermodesulfobacteriota</taxon>
        <taxon>Desulfovibrionia</taxon>
        <taxon>Desulfovibrionales</taxon>
        <taxon>Desulfovibrionaceae</taxon>
        <taxon>Fundidesulfovibrio</taxon>
    </lineage>
</organism>
<comment type="subunit">
    <text evidence="5 6">The basal body constitutes a major portion of the flagellar organelle and consists of four rings (L,P,S, and M) mounted on a central rod. The rod consists of about 26 subunits of FlgG in the distal portion, and FlgB, FlgC and FlgF are thought to build up the proximal portion of the rod with about 6 subunits each.</text>
</comment>
<dbReference type="PANTHER" id="PTHR30435">
    <property type="entry name" value="FLAGELLAR PROTEIN"/>
    <property type="match status" value="1"/>
</dbReference>
<dbReference type="EMBL" id="DSRP01000055">
    <property type="protein sequence ID" value="HGG91472.1"/>
    <property type="molecule type" value="Genomic_DNA"/>
</dbReference>
<proteinExistence type="inferred from homology"/>
<keyword evidence="9" id="KW-0966">Cell projection</keyword>
<evidence type="ECO:0000256" key="1">
    <source>
        <dbReference type="ARBA" id="ARBA00004117"/>
    </source>
</evidence>
<accession>A0A7C4AAE7</accession>
<evidence type="ECO:0000259" key="8">
    <source>
        <dbReference type="Pfam" id="PF06429"/>
    </source>
</evidence>
<keyword evidence="4 6" id="KW-0975">Bacterial flagellum</keyword>
<dbReference type="Pfam" id="PF06429">
    <property type="entry name" value="Flg_bbr_C"/>
    <property type="match status" value="1"/>
</dbReference>